<gene>
    <name evidence="2" type="ORF">SAMN02745784_01102</name>
</gene>
<sequence>MKTKITSKVLEDISKRLQGESIIEKENKTLKALIVLNGSNIEINEKIENIKKLKNRGINISLAFSFMAERLLDTQRIINTLQPLQIYKEEDITKLKNISKEYSIIIGPNITTNTLSKISLGMIDTFIPNLIWTFLYQGKKVYLDFNQVKNYLGEETKNKEILNITNKYIDTIKKMGAIEIDNKNTLENIILENIVLEKTINNHTNNYEINTKGLQNKLRVSQTKEEPIPQTKTVITEKDIISMSSNNKLILPKGTIITPLAKDKAREKNIKIEIK</sequence>
<dbReference type="InterPro" id="IPR003382">
    <property type="entry name" value="Flavoprotein"/>
</dbReference>
<dbReference type="InterPro" id="IPR036551">
    <property type="entry name" value="Flavin_trans-like"/>
</dbReference>
<accession>A0A1M4UID8</accession>
<dbReference type="Pfam" id="PF02441">
    <property type="entry name" value="Flavoprotein"/>
    <property type="match status" value="1"/>
</dbReference>
<feature type="domain" description="Flavoprotein" evidence="1">
    <location>
        <begin position="33"/>
        <end position="144"/>
    </location>
</feature>
<evidence type="ECO:0000313" key="3">
    <source>
        <dbReference type="Proteomes" id="UP000184114"/>
    </source>
</evidence>
<reference evidence="3" key="1">
    <citation type="submission" date="2016-11" db="EMBL/GenBank/DDBJ databases">
        <authorList>
            <person name="Varghese N."/>
            <person name="Submissions S."/>
        </authorList>
    </citation>
    <scope>NUCLEOTIDE SEQUENCE [LARGE SCALE GENOMIC DNA]</scope>
    <source>
        <strain evidence="3">DSM 18095</strain>
    </source>
</reference>
<dbReference type="AlphaFoldDB" id="A0A1M4UID8"/>
<protein>
    <submittedName>
        <fullName evidence="2">Ethanolamine utilization protein</fullName>
    </submittedName>
</protein>
<evidence type="ECO:0000259" key="1">
    <source>
        <dbReference type="Pfam" id="PF02441"/>
    </source>
</evidence>
<keyword evidence="3" id="KW-1185">Reference proteome</keyword>
<dbReference type="RefSeq" id="WP_072974048.1">
    <property type="nucleotide sequence ID" value="NZ_FQTY01000003.1"/>
</dbReference>
<dbReference type="SUPFAM" id="SSF52507">
    <property type="entry name" value="Homo-oligomeric flavin-containing Cys decarboxylases, HFCD"/>
    <property type="match status" value="1"/>
</dbReference>
<dbReference type="STRING" id="1123404.SAMN02745784_01102"/>
<evidence type="ECO:0000313" key="2">
    <source>
        <dbReference type="EMBL" id="SHE56435.1"/>
    </source>
</evidence>
<dbReference type="EMBL" id="FQTY01000003">
    <property type="protein sequence ID" value="SHE56435.1"/>
    <property type="molecule type" value="Genomic_DNA"/>
</dbReference>
<dbReference type="GeneID" id="90996078"/>
<organism evidence="2 3">
    <name type="scientific">Tissierella praeacuta DSM 18095</name>
    <dbReference type="NCBI Taxonomy" id="1123404"/>
    <lineage>
        <taxon>Bacteria</taxon>
        <taxon>Bacillati</taxon>
        <taxon>Bacillota</taxon>
        <taxon>Tissierellia</taxon>
        <taxon>Tissierellales</taxon>
        <taxon>Tissierellaceae</taxon>
        <taxon>Tissierella</taxon>
    </lineage>
</organism>
<name>A0A1M4UID8_9FIRM</name>
<proteinExistence type="predicted"/>
<dbReference type="GO" id="GO:0003824">
    <property type="term" value="F:catalytic activity"/>
    <property type="evidence" value="ECO:0007669"/>
    <property type="project" value="InterPro"/>
</dbReference>
<dbReference type="Proteomes" id="UP000184114">
    <property type="component" value="Unassembled WGS sequence"/>
</dbReference>
<dbReference type="Gene3D" id="3.40.50.1950">
    <property type="entry name" value="Flavin prenyltransferase-like"/>
    <property type="match status" value="1"/>
</dbReference>